<evidence type="ECO:0000313" key="2">
    <source>
        <dbReference type="EMBL" id="CAD0212057.1"/>
    </source>
</evidence>
<gene>
    <name evidence="2" type="ORF">AGRHK599_LOCUS1697</name>
</gene>
<keyword evidence="1" id="KW-0175">Coiled coil</keyword>
<dbReference type="EMBL" id="CAICSX020000001">
    <property type="protein sequence ID" value="CAD0212057.1"/>
    <property type="molecule type" value="Genomic_DNA"/>
</dbReference>
<proteinExistence type="predicted"/>
<name>A0AAN2A2H1_RHIRH</name>
<organism evidence="2 3">
    <name type="scientific">Rhizobium rhizogenes</name>
    <name type="common">Agrobacterium rhizogenes</name>
    <dbReference type="NCBI Taxonomy" id="359"/>
    <lineage>
        <taxon>Bacteria</taxon>
        <taxon>Pseudomonadati</taxon>
        <taxon>Pseudomonadota</taxon>
        <taxon>Alphaproteobacteria</taxon>
        <taxon>Hyphomicrobiales</taxon>
        <taxon>Rhizobiaceae</taxon>
        <taxon>Rhizobium/Agrobacterium group</taxon>
        <taxon>Rhizobium</taxon>
    </lineage>
</organism>
<evidence type="ECO:0000256" key="1">
    <source>
        <dbReference type="SAM" id="Coils"/>
    </source>
</evidence>
<dbReference type="Proteomes" id="UP000528185">
    <property type="component" value="Unassembled WGS sequence"/>
</dbReference>
<reference evidence="2 3" key="1">
    <citation type="submission" date="2020-06" db="EMBL/GenBank/DDBJ databases">
        <authorList>
            <person name="De Coninck B."/>
            <person name="Ibrahim H."/>
        </authorList>
    </citation>
    <scope>NUCLEOTIDE SEQUENCE [LARGE SCALE GENOMIC DNA]</scope>
    <source>
        <strain evidence="2">Ag_rhizogenes_K599</strain>
    </source>
</reference>
<feature type="coiled-coil region" evidence="1">
    <location>
        <begin position="31"/>
        <end position="58"/>
    </location>
</feature>
<accession>A0AAN2A2H1</accession>
<protein>
    <submittedName>
        <fullName evidence="2">Uncharacterized protein</fullName>
    </submittedName>
</protein>
<comment type="caution">
    <text evidence="2">The sequence shown here is derived from an EMBL/GenBank/DDBJ whole genome shotgun (WGS) entry which is preliminary data.</text>
</comment>
<dbReference type="AlphaFoldDB" id="A0AAN2A2H1"/>
<evidence type="ECO:0000313" key="3">
    <source>
        <dbReference type="Proteomes" id="UP000528185"/>
    </source>
</evidence>
<sequence>MPVAGKIKFTLNFIDLNLFPRRPFEAQVNGADAMLWNLEKLEQERVELIEVITALSHVERLSQDEHSSIFEKIAAHMGRLSELDAEKQRVQSALEAV</sequence>